<dbReference type="InterPro" id="IPR007527">
    <property type="entry name" value="Znf_SWIM"/>
</dbReference>
<keyword evidence="1" id="KW-0479">Metal-binding</keyword>
<dbReference type="Proteomes" id="UP000002027">
    <property type="component" value="Chromosome 1"/>
</dbReference>
<accession>D1C2I4</accession>
<dbReference type="HOGENOM" id="CLU_2407910_0_0_0"/>
<dbReference type="Pfam" id="PF04434">
    <property type="entry name" value="SWIM"/>
    <property type="match status" value="1"/>
</dbReference>
<evidence type="ECO:0000313" key="3">
    <source>
        <dbReference type="EMBL" id="ACZ38451.1"/>
    </source>
</evidence>
<dbReference type="PROSITE" id="PS50966">
    <property type="entry name" value="ZF_SWIM"/>
    <property type="match status" value="1"/>
</dbReference>
<dbReference type="KEGG" id="sti:Sthe_1015"/>
<dbReference type="RefSeq" id="WP_012871498.1">
    <property type="nucleotide sequence ID" value="NC_013523.1"/>
</dbReference>
<gene>
    <name evidence="3" type="ordered locus">Sthe_1015</name>
</gene>
<sequence>MNSSIIGKIEKARRYAEEPERAAIRSLHIVFRGDHDVYDVRLQDARWTCTCHSYEALGLGTCSHIMAVERLLGPMLPEDVPVSGQLAGAR</sequence>
<dbReference type="eggNOG" id="ENOG50334K0">
    <property type="taxonomic scope" value="Bacteria"/>
</dbReference>
<evidence type="ECO:0000259" key="2">
    <source>
        <dbReference type="PROSITE" id="PS50966"/>
    </source>
</evidence>
<proteinExistence type="predicted"/>
<reference evidence="4" key="1">
    <citation type="submission" date="2009-11" db="EMBL/GenBank/DDBJ databases">
        <title>The complete chromosome 1 of Sphaerobacter thermophilus DSM 20745.</title>
        <authorList>
            <person name="Lucas S."/>
            <person name="Copeland A."/>
            <person name="Lapidus A."/>
            <person name="Glavina del Rio T."/>
            <person name="Dalin E."/>
            <person name="Tice H."/>
            <person name="Bruce D."/>
            <person name="Goodwin L."/>
            <person name="Pitluck S."/>
            <person name="Kyrpides N."/>
            <person name="Mavromatis K."/>
            <person name="Ivanova N."/>
            <person name="Mikhailova N."/>
            <person name="LaButti K.M."/>
            <person name="Clum A."/>
            <person name="Sun H.I."/>
            <person name="Brettin T."/>
            <person name="Detter J.C."/>
            <person name="Han C."/>
            <person name="Larimer F."/>
            <person name="Land M."/>
            <person name="Hauser L."/>
            <person name="Markowitz V."/>
            <person name="Cheng J.F."/>
            <person name="Hugenholtz P."/>
            <person name="Woyke T."/>
            <person name="Wu D."/>
            <person name="Steenblock K."/>
            <person name="Schneider S."/>
            <person name="Pukall R."/>
            <person name="Goeker M."/>
            <person name="Klenk H.P."/>
            <person name="Eisen J.A."/>
        </authorList>
    </citation>
    <scope>NUCLEOTIDE SEQUENCE [LARGE SCALE GENOMIC DNA]</scope>
    <source>
        <strain evidence="4">ATCC 49802 / DSM 20745 / S 6022</strain>
    </source>
</reference>
<keyword evidence="4" id="KW-1185">Reference proteome</keyword>
<keyword evidence="1" id="KW-0862">Zinc</keyword>
<protein>
    <submittedName>
        <fullName evidence="3">Zinc finger SWIM domain protein</fullName>
    </submittedName>
</protein>
<name>D1C2I4_SPHTD</name>
<dbReference type="InParanoid" id="D1C2I4"/>
<dbReference type="EMBL" id="CP001823">
    <property type="protein sequence ID" value="ACZ38451.1"/>
    <property type="molecule type" value="Genomic_DNA"/>
</dbReference>
<evidence type="ECO:0000313" key="4">
    <source>
        <dbReference type="Proteomes" id="UP000002027"/>
    </source>
</evidence>
<dbReference type="OrthoDB" id="165488at2"/>
<dbReference type="AlphaFoldDB" id="D1C2I4"/>
<keyword evidence="1" id="KW-0863">Zinc-finger</keyword>
<feature type="domain" description="SWIM-type" evidence="2">
    <location>
        <begin position="38"/>
        <end position="73"/>
    </location>
</feature>
<evidence type="ECO:0000256" key="1">
    <source>
        <dbReference type="PROSITE-ProRule" id="PRU00325"/>
    </source>
</evidence>
<organism evidence="3 4">
    <name type="scientific">Sphaerobacter thermophilus (strain ATCC 49802 / DSM 20745 / KCCM 41009 / NCIMB 13125 / S 6022)</name>
    <dbReference type="NCBI Taxonomy" id="479434"/>
    <lineage>
        <taxon>Bacteria</taxon>
        <taxon>Pseudomonadati</taxon>
        <taxon>Thermomicrobiota</taxon>
        <taxon>Thermomicrobia</taxon>
        <taxon>Sphaerobacterales</taxon>
        <taxon>Sphaerobacterineae</taxon>
        <taxon>Sphaerobacteraceae</taxon>
        <taxon>Sphaerobacter</taxon>
    </lineage>
</organism>
<dbReference type="GO" id="GO:0008270">
    <property type="term" value="F:zinc ion binding"/>
    <property type="evidence" value="ECO:0007669"/>
    <property type="project" value="UniProtKB-KW"/>
</dbReference>
<reference evidence="3 4" key="2">
    <citation type="journal article" date="2010" name="Stand. Genomic Sci.">
        <title>Complete genome sequence of Desulfohalobium retbaense type strain (HR(100)).</title>
        <authorList>
            <person name="Spring S."/>
            <person name="Nolan M."/>
            <person name="Lapidus A."/>
            <person name="Glavina Del Rio T."/>
            <person name="Copeland A."/>
            <person name="Tice H."/>
            <person name="Cheng J.F."/>
            <person name="Lucas S."/>
            <person name="Land M."/>
            <person name="Chen F."/>
            <person name="Bruce D."/>
            <person name="Goodwin L."/>
            <person name="Pitluck S."/>
            <person name="Ivanova N."/>
            <person name="Mavromatis K."/>
            <person name="Mikhailova N."/>
            <person name="Pati A."/>
            <person name="Chen A."/>
            <person name="Palaniappan K."/>
            <person name="Hauser L."/>
            <person name="Chang Y.J."/>
            <person name="Jeffries C.D."/>
            <person name="Munk C."/>
            <person name="Kiss H."/>
            <person name="Chain P."/>
            <person name="Han C."/>
            <person name="Brettin T."/>
            <person name="Detter J.C."/>
            <person name="Schuler E."/>
            <person name="Goker M."/>
            <person name="Rohde M."/>
            <person name="Bristow J."/>
            <person name="Eisen J.A."/>
            <person name="Markowitz V."/>
            <person name="Hugenholtz P."/>
            <person name="Kyrpides N.C."/>
            <person name="Klenk H.P."/>
        </authorList>
    </citation>
    <scope>NUCLEOTIDE SEQUENCE [LARGE SCALE GENOMIC DNA]</scope>
    <source>
        <strain evidence="4">ATCC 49802 / DSM 20745 / S 6022</strain>
    </source>
</reference>